<evidence type="ECO:0000313" key="6">
    <source>
        <dbReference type="EMBL" id="PVD19412.1"/>
    </source>
</evidence>
<dbReference type="GO" id="GO:0032436">
    <property type="term" value="P:positive regulation of proteasomal ubiquitin-dependent protein catabolic process"/>
    <property type="evidence" value="ECO:0007669"/>
    <property type="project" value="TreeGrafter"/>
</dbReference>
<dbReference type="PANTHER" id="PTHR31879">
    <property type="entry name" value="DET1- AND DDB1-ASSOCIATED PROTEIN 1"/>
    <property type="match status" value="1"/>
</dbReference>
<dbReference type="InterPro" id="IPR033575">
    <property type="entry name" value="DDA1-like"/>
</dbReference>
<evidence type="ECO:0000256" key="1">
    <source>
        <dbReference type="ARBA" id="ARBA00008042"/>
    </source>
</evidence>
<dbReference type="AlphaFoldDB" id="A0A2T7NE42"/>
<evidence type="ECO:0000313" key="7">
    <source>
        <dbReference type="Proteomes" id="UP000245119"/>
    </source>
</evidence>
<evidence type="ECO:0000256" key="3">
    <source>
        <dbReference type="ARBA" id="ARBA00045586"/>
    </source>
</evidence>
<dbReference type="OrthoDB" id="8598182at2759"/>
<gene>
    <name evidence="6" type="ORF">C0Q70_19901</name>
</gene>
<dbReference type="EMBL" id="PZQS01000013">
    <property type="protein sequence ID" value="PVD19412.1"/>
    <property type="molecule type" value="Genomic_DNA"/>
</dbReference>
<dbReference type="Proteomes" id="UP000245119">
    <property type="component" value="Linkage Group LG13"/>
</dbReference>
<reference evidence="6 7" key="1">
    <citation type="submission" date="2018-04" db="EMBL/GenBank/DDBJ databases">
        <title>The genome of golden apple snail Pomacea canaliculata provides insight into stress tolerance and invasive adaptation.</title>
        <authorList>
            <person name="Liu C."/>
            <person name="Liu B."/>
            <person name="Ren Y."/>
            <person name="Zhang Y."/>
            <person name="Wang H."/>
            <person name="Li S."/>
            <person name="Jiang F."/>
            <person name="Yin L."/>
            <person name="Zhang G."/>
            <person name="Qian W."/>
            <person name="Fan W."/>
        </authorList>
    </citation>
    <scope>NUCLEOTIDE SEQUENCE [LARGE SCALE GENOMIC DNA]</scope>
    <source>
        <strain evidence="6">SZHN2017</strain>
        <tissue evidence="6">Muscle</tissue>
    </source>
</reference>
<name>A0A2T7NE42_POMCA</name>
<comment type="similarity">
    <text evidence="1">Belongs to the DDA1 family.</text>
</comment>
<dbReference type="InterPro" id="IPR018276">
    <property type="entry name" value="DDA1_dom"/>
</dbReference>
<evidence type="ECO:0000259" key="5">
    <source>
        <dbReference type="Pfam" id="PF10172"/>
    </source>
</evidence>
<evidence type="ECO:0000256" key="2">
    <source>
        <dbReference type="ARBA" id="ARBA00018256"/>
    </source>
</evidence>
<dbReference type="Pfam" id="PF10172">
    <property type="entry name" value="DDA1"/>
    <property type="match status" value="1"/>
</dbReference>
<organism evidence="6 7">
    <name type="scientific">Pomacea canaliculata</name>
    <name type="common">Golden apple snail</name>
    <dbReference type="NCBI Taxonomy" id="400727"/>
    <lineage>
        <taxon>Eukaryota</taxon>
        <taxon>Metazoa</taxon>
        <taxon>Spiralia</taxon>
        <taxon>Lophotrochozoa</taxon>
        <taxon>Mollusca</taxon>
        <taxon>Gastropoda</taxon>
        <taxon>Caenogastropoda</taxon>
        <taxon>Architaenioglossa</taxon>
        <taxon>Ampullarioidea</taxon>
        <taxon>Ampullariidae</taxon>
        <taxon>Pomacea</taxon>
    </lineage>
</organism>
<proteinExistence type="inferred from homology"/>
<sequence length="100" mass="11426">MGDFLKGLPSYNERNFTRFHADSSCRTSLQKPTVYISTRDYPSDQVITTERTNILLRYLHQQWDKKNCGKKRDSTHASLDTADVTSPTKVPRLGSTDDNS</sequence>
<dbReference type="GO" id="GO:0080008">
    <property type="term" value="C:Cul4-RING E3 ubiquitin ligase complex"/>
    <property type="evidence" value="ECO:0007669"/>
    <property type="project" value="TreeGrafter"/>
</dbReference>
<evidence type="ECO:0000256" key="4">
    <source>
        <dbReference type="SAM" id="MobiDB-lite"/>
    </source>
</evidence>
<dbReference type="STRING" id="400727.A0A2T7NE42"/>
<keyword evidence="7" id="KW-1185">Reference proteome</keyword>
<feature type="region of interest" description="Disordered" evidence="4">
    <location>
        <begin position="67"/>
        <end position="100"/>
    </location>
</feature>
<protein>
    <recommendedName>
        <fullName evidence="2">DET1- and DDB1-associated protein 1</fullName>
    </recommendedName>
</protein>
<comment type="caution">
    <text evidence="6">The sequence shown here is derived from an EMBL/GenBank/DDBJ whole genome shotgun (WGS) entry which is preliminary data.</text>
</comment>
<feature type="domain" description="DET1- and DDB1-associated protein 1" evidence="5">
    <location>
        <begin position="3"/>
        <end position="65"/>
    </location>
</feature>
<comment type="function">
    <text evidence="3">Functions as a component of numerous distinct DCX (DDB1-CUL4-X-box) E3 ubiquitin-protein ligase complexes which mediate the ubiquitination and subsequent proteasomal degradation of target proteins. In the DCX complexes, acts as a scaffolding subunit required to stabilize the complex.</text>
</comment>
<dbReference type="PANTHER" id="PTHR31879:SF2">
    <property type="entry name" value="DET1- AND DDB1-ASSOCIATED PROTEIN 1"/>
    <property type="match status" value="1"/>
</dbReference>
<accession>A0A2T7NE42</accession>